<proteinExistence type="predicted"/>
<evidence type="ECO:0000313" key="2">
    <source>
        <dbReference type="EMBL" id="CAE0469648.1"/>
    </source>
</evidence>
<sequence length="111" mass="11828">MGTLCNMPIAVIPSWTSRRLSRAFPLWMLLAAVNCFDLKEAAENGTLGSEDKYGYLSSGVKGFGQLYLGARAGCVCFDPSFPEAFHVINGVPGLAVAAIVAIGLTQRSDEK</sequence>
<feature type="signal peptide" evidence="1">
    <location>
        <begin position="1"/>
        <end position="35"/>
    </location>
</feature>
<dbReference type="EMBL" id="HBIO01018849">
    <property type="protein sequence ID" value="CAE0469648.1"/>
    <property type="molecule type" value="Transcribed_RNA"/>
</dbReference>
<feature type="chain" id="PRO_5031192185" description="Mannosyltransferase" evidence="1">
    <location>
        <begin position="36"/>
        <end position="111"/>
    </location>
</feature>
<keyword evidence="1" id="KW-0732">Signal</keyword>
<evidence type="ECO:0008006" key="3">
    <source>
        <dbReference type="Google" id="ProtNLM"/>
    </source>
</evidence>
<reference evidence="2" key="1">
    <citation type="submission" date="2021-01" db="EMBL/GenBank/DDBJ databases">
        <authorList>
            <person name="Corre E."/>
            <person name="Pelletier E."/>
            <person name="Niang G."/>
            <person name="Scheremetjew M."/>
            <person name="Finn R."/>
            <person name="Kale V."/>
            <person name="Holt S."/>
            <person name="Cochrane G."/>
            <person name="Meng A."/>
            <person name="Brown T."/>
            <person name="Cohen L."/>
        </authorList>
    </citation>
    <scope>NUCLEOTIDE SEQUENCE</scope>
    <source>
        <strain evidence="2">MM31A-1</strain>
    </source>
</reference>
<accession>A0A7S3Q8T1</accession>
<protein>
    <recommendedName>
        <fullName evidence="3">Mannosyltransferase</fullName>
    </recommendedName>
</protein>
<evidence type="ECO:0000256" key="1">
    <source>
        <dbReference type="SAM" id="SignalP"/>
    </source>
</evidence>
<organism evidence="2">
    <name type="scientific">Chaetoceros debilis</name>
    <dbReference type="NCBI Taxonomy" id="122233"/>
    <lineage>
        <taxon>Eukaryota</taxon>
        <taxon>Sar</taxon>
        <taxon>Stramenopiles</taxon>
        <taxon>Ochrophyta</taxon>
        <taxon>Bacillariophyta</taxon>
        <taxon>Coscinodiscophyceae</taxon>
        <taxon>Chaetocerotophycidae</taxon>
        <taxon>Chaetocerotales</taxon>
        <taxon>Chaetocerotaceae</taxon>
        <taxon>Chaetoceros</taxon>
    </lineage>
</organism>
<dbReference type="AlphaFoldDB" id="A0A7S3Q8T1"/>
<gene>
    <name evidence="2" type="ORF">CDEB00056_LOCUS14501</name>
</gene>
<name>A0A7S3Q8T1_9STRA</name>